<comment type="similarity">
    <text evidence="1">Belongs to the LDH2/MDH2 oxidoreductase family.</text>
</comment>
<dbReference type="SUPFAM" id="SSF89733">
    <property type="entry name" value="L-sulfolactate dehydrogenase-like"/>
    <property type="match status" value="1"/>
</dbReference>
<dbReference type="InterPro" id="IPR003767">
    <property type="entry name" value="Malate/L-lactate_DH-like"/>
</dbReference>
<dbReference type="Gene3D" id="3.30.1370.60">
    <property type="entry name" value="Hypothetical oxidoreductase yiak, domain 2"/>
    <property type="match status" value="1"/>
</dbReference>
<dbReference type="Gene3D" id="1.10.1530.10">
    <property type="match status" value="1"/>
</dbReference>
<dbReference type="STRING" id="1304275.C41B8_03666"/>
<accession>A0A084IPP8</accession>
<keyword evidence="2" id="KW-0560">Oxidoreductase</keyword>
<name>A0A084IPP8_SALHC</name>
<keyword evidence="4" id="KW-1185">Reference proteome</keyword>
<evidence type="ECO:0000313" key="3">
    <source>
        <dbReference type="EMBL" id="KEZ78682.1"/>
    </source>
</evidence>
<dbReference type="eggNOG" id="COG2055">
    <property type="taxonomic scope" value="Bacteria"/>
</dbReference>
<dbReference type="OrthoDB" id="9769447at2"/>
<reference evidence="3 4" key="1">
    <citation type="submission" date="2013-03" db="EMBL/GenBank/DDBJ databases">
        <title>Salinisphaera hydrothermalis C41B8 Genome Sequencing.</title>
        <authorList>
            <person name="Li C."/>
            <person name="Lai Q."/>
            <person name="Shao Z."/>
        </authorList>
    </citation>
    <scope>NUCLEOTIDE SEQUENCE [LARGE SCALE GENOMIC DNA]</scope>
    <source>
        <strain evidence="3 4">C41B8</strain>
    </source>
</reference>
<dbReference type="PANTHER" id="PTHR11091">
    <property type="entry name" value="OXIDOREDUCTASE-RELATED"/>
    <property type="match status" value="1"/>
</dbReference>
<proteinExistence type="inferred from homology"/>
<comment type="caution">
    <text evidence="3">The sequence shown here is derived from an EMBL/GenBank/DDBJ whole genome shotgun (WGS) entry which is preliminary data.</text>
</comment>
<dbReference type="PANTHER" id="PTHR11091:SF0">
    <property type="entry name" value="MALATE DEHYDROGENASE"/>
    <property type="match status" value="1"/>
</dbReference>
<sequence>MADEPVRLSIDDAFRLARDALIAAGAAPRHADRVAEAVIAAELDSRSSQGLAQIPVYAGQLAAGEIDGRAMPEIVQRAPSAITIDAHSGFAHAAIDLGLGEAVPCAATTGCCVLAVAHACRAGRLGPYVERIAESGQIGLAFAGGSAAPGVQGERGLVTDSRPLALAVPRSNAPPLVIDLSMTTVAQGHAMLAAQYGETAPQRELKDVQAGQEADARIAGAAQQGAALSLVIEIVAAALTARVAPVASSAGPDDVELMPESGPVLFLIDPNRLGGEDFGPRLESLLQTVPGGPAVCRRAARGEVARESVRRQGVAISAELEARLRALTSRSAPAE</sequence>
<dbReference type="AlphaFoldDB" id="A0A084IPP8"/>
<dbReference type="InterPro" id="IPR043143">
    <property type="entry name" value="Mal/L-sulf/L-lact_DH-like_NADP"/>
</dbReference>
<dbReference type="InterPro" id="IPR043144">
    <property type="entry name" value="Mal/L-sulf/L-lact_DH-like_ah"/>
</dbReference>
<evidence type="ECO:0000256" key="2">
    <source>
        <dbReference type="ARBA" id="ARBA00023002"/>
    </source>
</evidence>
<dbReference type="Proteomes" id="UP000028302">
    <property type="component" value="Unassembled WGS sequence"/>
</dbReference>
<organism evidence="3 4">
    <name type="scientific">Salinisphaera hydrothermalis (strain C41B8)</name>
    <dbReference type="NCBI Taxonomy" id="1304275"/>
    <lineage>
        <taxon>Bacteria</taxon>
        <taxon>Pseudomonadati</taxon>
        <taxon>Pseudomonadota</taxon>
        <taxon>Gammaproteobacteria</taxon>
        <taxon>Salinisphaerales</taxon>
        <taxon>Salinisphaeraceae</taxon>
        <taxon>Salinisphaera</taxon>
    </lineage>
</organism>
<dbReference type="GO" id="GO:0016491">
    <property type="term" value="F:oxidoreductase activity"/>
    <property type="evidence" value="ECO:0007669"/>
    <property type="project" value="UniProtKB-KW"/>
</dbReference>
<dbReference type="RefSeq" id="WP_037334232.1">
    <property type="nucleotide sequence ID" value="NZ_APNK01000003.1"/>
</dbReference>
<evidence type="ECO:0000313" key="4">
    <source>
        <dbReference type="Proteomes" id="UP000028302"/>
    </source>
</evidence>
<evidence type="ECO:0000256" key="1">
    <source>
        <dbReference type="ARBA" id="ARBA00006056"/>
    </source>
</evidence>
<dbReference type="EMBL" id="APNK01000003">
    <property type="protein sequence ID" value="KEZ78682.1"/>
    <property type="molecule type" value="Genomic_DNA"/>
</dbReference>
<dbReference type="Pfam" id="PF02615">
    <property type="entry name" value="Ldh_2"/>
    <property type="match status" value="1"/>
</dbReference>
<protein>
    <submittedName>
        <fullName evidence="3">Malate/L-lactate dehydrogenase family protein</fullName>
    </submittedName>
</protein>
<gene>
    <name evidence="3" type="ORF">C41B8_03666</name>
</gene>
<dbReference type="InterPro" id="IPR036111">
    <property type="entry name" value="Mal/L-sulfo/L-lacto_DH-like_sf"/>
</dbReference>